<accession>A0A9P7Y671</accession>
<feature type="disulfide bond" evidence="8">
    <location>
        <begin position="150"/>
        <end position="185"/>
    </location>
</feature>
<evidence type="ECO:0000256" key="4">
    <source>
        <dbReference type="ARBA" id="ARBA00022824"/>
    </source>
</evidence>
<keyword evidence="8" id="KW-1015">Disulfide bond</keyword>
<evidence type="ECO:0000256" key="8">
    <source>
        <dbReference type="PIRSR" id="PIRSR601580-3"/>
    </source>
</evidence>
<comment type="caution">
    <text evidence="11">The sequence shown here is derived from an EMBL/GenBank/DDBJ whole genome shotgun (WGS) entry which is preliminary data.</text>
</comment>
<keyword evidence="12" id="KW-1185">Reference proteome</keyword>
<dbReference type="GO" id="GO:0051082">
    <property type="term" value="F:unfolded protein binding"/>
    <property type="evidence" value="ECO:0007669"/>
    <property type="project" value="InterPro"/>
</dbReference>
<evidence type="ECO:0000256" key="3">
    <source>
        <dbReference type="ARBA" id="ARBA00022692"/>
    </source>
</evidence>
<feature type="region of interest" description="Disordered" evidence="10">
    <location>
        <begin position="536"/>
        <end position="561"/>
    </location>
</feature>
<dbReference type="InterPro" id="IPR009033">
    <property type="entry name" value="Calreticulin/calnexin_P_dom_sf"/>
</dbReference>
<dbReference type="GO" id="GO:0006457">
    <property type="term" value="P:protein folding"/>
    <property type="evidence" value="ECO:0007669"/>
    <property type="project" value="InterPro"/>
</dbReference>
<dbReference type="SUPFAM" id="SSF63887">
    <property type="entry name" value="P-domain of calnexin/calreticulin"/>
    <property type="match status" value="1"/>
</dbReference>
<keyword evidence="9" id="KW-0732">Signal</keyword>
<dbReference type="Pfam" id="PF00262">
    <property type="entry name" value="Calreticulin"/>
    <property type="match status" value="1"/>
</dbReference>
<evidence type="ECO:0000256" key="10">
    <source>
        <dbReference type="SAM" id="MobiDB-lite"/>
    </source>
</evidence>
<dbReference type="EMBL" id="JAHRHY010000001">
    <property type="protein sequence ID" value="KAG9073128.1"/>
    <property type="molecule type" value="Genomic_DNA"/>
</dbReference>
<dbReference type="OrthoDB" id="1938156at2759"/>
<keyword evidence="6 9" id="KW-0472">Membrane</keyword>
<evidence type="ECO:0008006" key="13">
    <source>
        <dbReference type="Google" id="ProtNLM"/>
    </source>
</evidence>
<evidence type="ECO:0000256" key="2">
    <source>
        <dbReference type="ARBA" id="ARBA00010983"/>
    </source>
</evidence>
<dbReference type="FunFam" id="2.10.250.10:FF:000001">
    <property type="entry name" value="Calnexin homolog"/>
    <property type="match status" value="1"/>
</dbReference>
<keyword evidence="5 9" id="KW-1133">Transmembrane helix</keyword>
<evidence type="ECO:0000256" key="6">
    <source>
        <dbReference type="ARBA" id="ARBA00023136"/>
    </source>
</evidence>
<dbReference type="InterPro" id="IPR013320">
    <property type="entry name" value="ConA-like_dom_sf"/>
</dbReference>
<evidence type="ECO:0000256" key="5">
    <source>
        <dbReference type="ARBA" id="ARBA00022989"/>
    </source>
</evidence>
<dbReference type="InterPro" id="IPR018124">
    <property type="entry name" value="Calret/calnex_CS"/>
</dbReference>
<evidence type="ECO:0000313" key="11">
    <source>
        <dbReference type="EMBL" id="KAG9073128.1"/>
    </source>
</evidence>
<feature type="signal peptide" evidence="9">
    <location>
        <begin position="1"/>
        <end position="24"/>
    </location>
</feature>
<dbReference type="GO" id="GO:0005789">
    <property type="term" value="C:endoplasmic reticulum membrane"/>
    <property type="evidence" value="ECO:0007669"/>
    <property type="project" value="UniProtKB-SubCell"/>
</dbReference>
<feature type="transmembrane region" description="Helical" evidence="9">
    <location>
        <begin position="497"/>
        <end position="523"/>
    </location>
</feature>
<evidence type="ECO:0000313" key="12">
    <source>
        <dbReference type="Proteomes" id="UP000707451"/>
    </source>
</evidence>
<keyword evidence="7 9" id="KW-0143">Chaperone</keyword>
<proteinExistence type="inferred from homology"/>
<dbReference type="PROSITE" id="PS00804">
    <property type="entry name" value="CALRETICULIN_2"/>
    <property type="match status" value="1"/>
</dbReference>
<dbReference type="InterPro" id="IPR001580">
    <property type="entry name" value="Calret/calnex"/>
</dbReference>
<evidence type="ECO:0000256" key="9">
    <source>
        <dbReference type="RuleBase" id="RU362126"/>
    </source>
</evidence>
<keyword evidence="3 9" id="KW-0812">Transmembrane</keyword>
<dbReference type="AlphaFoldDB" id="A0A9P7Y671"/>
<dbReference type="FunFam" id="2.60.120.200:FF:000011">
    <property type="entry name" value="Probable calnexin"/>
    <property type="match status" value="1"/>
</dbReference>
<sequence>MARTFTLGLVGLIALSSALSMVHAQEEQKPFNADNDNLATDDATFQLAEFKATSIKAPFLEQFATSWSDRWTASEATKESNAEGEVFSYVGQWSVEEPSVYPGLKNDLGLVAKSAATHHAISASLPEVVDNKGKTLVVQYEVKAQDGLECGGAYMKLLTESPQGIKFKEFSNETPYTIMFGPDKCGATDKIHFIFRHKNPVTGVHEEKHLQSAPLSKLSKRTTLYTLIVNPDQTFEIKVNGESATSGSLLENFQPPVNPPKVIEDATDSKPANWVEEARIPDAKATKPEDWDEDAPATILDEKATKPADWLEHEATEIPDPEAIKPEDWDDEEDGDWVPVSVPNPKCVSNGCGPWVRPRISNPAYKGKWSAPLIDNPDYKGVWAPRKIPNPDFFEDLSPSNFEKIGAVGFEIWTMQKDILFDNIYIGHSTADAESLAAETWEIKYKAEKEQEELAHPTPKSEEDTSKADESFVQFMMRQFREFINVAREDPMQAMTAYPLVLSCLAGVVGVSFGLMLIITGLMHGDPEAQQARDAAAKAKKTDAATADDKAEDISKVDADEEDDKEFKEELVVRKRAVAAAASSSDK</sequence>
<feature type="chain" id="PRO_5040540420" description="Calnexin" evidence="9">
    <location>
        <begin position="25"/>
        <end position="587"/>
    </location>
</feature>
<organism evidence="11 12">
    <name type="scientific">Linnemannia hyalina</name>
    <dbReference type="NCBI Taxonomy" id="64524"/>
    <lineage>
        <taxon>Eukaryota</taxon>
        <taxon>Fungi</taxon>
        <taxon>Fungi incertae sedis</taxon>
        <taxon>Mucoromycota</taxon>
        <taxon>Mortierellomycotina</taxon>
        <taxon>Mortierellomycetes</taxon>
        <taxon>Mortierellales</taxon>
        <taxon>Mortierellaceae</taxon>
        <taxon>Linnemannia</taxon>
    </lineage>
</organism>
<gene>
    <name evidence="11" type="ORF">KI688_000915</name>
</gene>
<dbReference type="PROSITE" id="PS00805">
    <property type="entry name" value="CALRETICULIN_REPEAT"/>
    <property type="match status" value="1"/>
</dbReference>
<dbReference type="GO" id="GO:0036503">
    <property type="term" value="P:ERAD pathway"/>
    <property type="evidence" value="ECO:0007669"/>
    <property type="project" value="TreeGrafter"/>
</dbReference>
<name>A0A9P7Y671_9FUNG</name>
<comment type="subcellular location">
    <subcellularLocation>
        <location evidence="1">Endoplasmic reticulum membrane</location>
        <topology evidence="1">Single-pass membrane protein</topology>
    </subcellularLocation>
</comment>
<comment type="similarity">
    <text evidence="2 9">Belongs to the calreticulin family.</text>
</comment>
<dbReference type="Proteomes" id="UP000707451">
    <property type="component" value="Unassembled WGS sequence"/>
</dbReference>
<protein>
    <recommendedName>
        <fullName evidence="13">Calnexin</fullName>
    </recommendedName>
</protein>
<reference evidence="11" key="1">
    <citation type="submission" date="2021-06" db="EMBL/GenBank/DDBJ databases">
        <title>Genome Sequence of Mortierella hyaline Strain SCG-10, a Cold-Adapted, Nitrate-Reducing Fungus Isolated from Soil in Minnesota, USA.</title>
        <authorList>
            <person name="Aldossari N."/>
        </authorList>
    </citation>
    <scope>NUCLEOTIDE SEQUENCE</scope>
    <source>
        <strain evidence="11">SCG-10</strain>
    </source>
</reference>
<dbReference type="Gene3D" id="2.60.120.200">
    <property type="match status" value="1"/>
</dbReference>
<dbReference type="Gene3D" id="2.10.250.10">
    <property type="entry name" value="Calreticulin/calnexin, P domain"/>
    <property type="match status" value="1"/>
</dbReference>
<dbReference type="PRINTS" id="PR00626">
    <property type="entry name" value="CALRETICULIN"/>
</dbReference>
<evidence type="ECO:0000256" key="7">
    <source>
        <dbReference type="ARBA" id="ARBA00023186"/>
    </source>
</evidence>
<dbReference type="PANTHER" id="PTHR11073:SF1">
    <property type="entry name" value="CALNEXIN 14D-RELATED"/>
    <property type="match status" value="1"/>
</dbReference>
<evidence type="ECO:0000256" key="1">
    <source>
        <dbReference type="ARBA" id="ARBA00004389"/>
    </source>
</evidence>
<dbReference type="SUPFAM" id="SSF49899">
    <property type="entry name" value="Concanavalin A-like lectins/glucanases"/>
    <property type="match status" value="1"/>
</dbReference>
<dbReference type="PROSITE" id="PS00803">
    <property type="entry name" value="CALRETICULIN_1"/>
    <property type="match status" value="1"/>
</dbReference>
<feature type="compositionally biased region" description="Basic and acidic residues" evidence="10">
    <location>
        <begin position="536"/>
        <end position="558"/>
    </location>
</feature>
<keyword evidence="4 9" id="KW-0256">Endoplasmic reticulum</keyword>
<dbReference type="GO" id="GO:0005509">
    <property type="term" value="F:calcium ion binding"/>
    <property type="evidence" value="ECO:0007669"/>
    <property type="project" value="InterPro"/>
</dbReference>
<dbReference type="PANTHER" id="PTHR11073">
    <property type="entry name" value="CALRETICULIN AND CALNEXIN"/>
    <property type="match status" value="1"/>
</dbReference>